<evidence type="ECO:0000256" key="1">
    <source>
        <dbReference type="SAM" id="MobiDB-lite"/>
    </source>
</evidence>
<evidence type="ECO:0000313" key="2">
    <source>
        <dbReference type="EMBL" id="OIR01597.1"/>
    </source>
</evidence>
<gene>
    <name evidence="2" type="ORF">GALL_163080</name>
</gene>
<protein>
    <submittedName>
        <fullName evidence="2">Uncharacterized protein</fullName>
    </submittedName>
</protein>
<reference evidence="2" key="1">
    <citation type="submission" date="2016-10" db="EMBL/GenBank/DDBJ databases">
        <title>Sequence of Gallionella enrichment culture.</title>
        <authorList>
            <person name="Poehlein A."/>
            <person name="Muehling M."/>
            <person name="Daniel R."/>
        </authorList>
    </citation>
    <scope>NUCLEOTIDE SEQUENCE</scope>
</reference>
<organism evidence="2">
    <name type="scientific">mine drainage metagenome</name>
    <dbReference type="NCBI Taxonomy" id="410659"/>
    <lineage>
        <taxon>unclassified sequences</taxon>
        <taxon>metagenomes</taxon>
        <taxon>ecological metagenomes</taxon>
    </lineage>
</organism>
<comment type="caution">
    <text evidence="2">The sequence shown here is derived from an EMBL/GenBank/DDBJ whole genome shotgun (WGS) entry which is preliminary data.</text>
</comment>
<sequence>MKNVVVAMLLVFGVSVTGSVFACDGSKHDKSMSGTSAPATPAPAPAK</sequence>
<proteinExistence type="predicted"/>
<dbReference type="AlphaFoldDB" id="A0A1J5SBL5"/>
<feature type="region of interest" description="Disordered" evidence="1">
    <location>
        <begin position="27"/>
        <end position="47"/>
    </location>
</feature>
<dbReference type="PROSITE" id="PS51257">
    <property type="entry name" value="PROKAR_LIPOPROTEIN"/>
    <property type="match status" value="1"/>
</dbReference>
<accession>A0A1J5SBL5</accession>
<name>A0A1J5SBL5_9ZZZZ</name>
<dbReference type="EMBL" id="MLJW01000082">
    <property type="protein sequence ID" value="OIR01597.1"/>
    <property type="molecule type" value="Genomic_DNA"/>
</dbReference>